<keyword evidence="1" id="KW-0547">Nucleotide-binding</keyword>
<dbReference type="GO" id="GO:0016787">
    <property type="term" value="F:hydrolase activity"/>
    <property type="evidence" value="ECO:0007669"/>
    <property type="project" value="UniProtKB-KW"/>
</dbReference>
<comment type="caution">
    <text evidence="8">The sequence shown here is derived from an EMBL/GenBank/DDBJ whole genome shotgun (WGS) entry which is preliminary data.</text>
</comment>
<name>A0A8K2A0D6_9CYAN</name>
<proteinExistence type="predicted"/>
<keyword evidence="2" id="KW-0378">Hydrolase</keyword>
<dbReference type="Pfam" id="PF00270">
    <property type="entry name" value="DEAD"/>
    <property type="match status" value="1"/>
</dbReference>
<dbReference type="AlphaFoldDB" id="A0A8K2A0D6"/>
<dbReference type="PROSITE" id="PS51194">
    <property type="entry name" value="HELICASE_CTER"/>
    <property type="match status" value="1"/>
</dbReference>
<keyword evidence="5" id="KW-0175">Coiled coil</keyword>
<evidence type="ECO:0000313" key="9">
    <source>
        <dbReference type="Proteomes" id="UP000607397"/>
    </source>
</evidence>
<dbReference type="GO" id="GO:0055087">
    <property type="term" value="C:Ski complex"/>
    <property type="evidence" value="ECO:0007669"/>
    <property type="project" value="TreeGrafter"/>
</dbReference>
<evidence type="ECO:0000256" key="2">
    <source>
        <dbReference type="ARBA" id="ARBA00022801"/>
    </source>
</evidence>
<dbReference type="SMART" id="SM00490">
    <property type="entry name" value="HELICc"/>
    <property type="match status" value="1"/>
</dbReference>
<dbReference type="SMART" id="SM00487">
    <property type="entry name" value="DEXDc"/>
    <property type="match status" value="1"/>
</dbReference>
<dbReference type="Pfam" id="PF08148">
    <property type="entry name" value="DSHCT"/>
    <property type="match status" value="1"/>
</dbReference>
<evidence type="ECO:0000256" key="1">
    <source>
        <dbReference type="ARBA" id="ARBA00022741"/>
    </source>
</evidence>
<dbReference type="InterPro" id="IPR011545">
    <property type="entry name" value="DEAD/DEAH_box_helicase_dom"/>
</dbReference>
<keyword evidence="9" id="KW-1185">Reference proteome</keyword>
<gene>
    <name evidence="8" type="ORF">GS597_13150</name>
</gene>
<organism evidence="8 9">
    <name type="scientific">Petrachloros mirabilis ULC683</name>
    <dbReference type="NCBI Taxonomy" id="2781853"/>
    <lineage>
        <taxon>Bacteria</taxon>
        <taxon>Bacillati</taxon>
        <taxon>Cyanobacteriota</taxon>
        <taxon>Cyanophyceae</taxon>
        <taxon>Synechococcales</taxon>
        <taxon>Petrachlorosaceae</taxon>
        <taxon>Petrachloros</taxon>
        <taxon>Petrachloros mirabilis</taxon>
    </lineage>
</organism>
<dbReference type="Proteomes" id="UP000607397">
    <property type="component" value="Unassembled WGS sequence"/>
</dbReference>
<evidence type="ECO:0000259" key="7">
    <source>
        <dbReference type="PROSITE" id="PS51194"/>
    </source>
</evidence>
<dbReference type="GO" id="GO:0004386">
    <property type="term" value="F:helicase activity"/>
    <property type="evidence" value="ECO:0007669"/>
    <property type="project" value="UniProtKB-KW"/>
</dbReference>
<feature type="domain" description="Helicase ATP-binding" evidence="6">
    <location>
        <begin position="24"/>
        <end position="187"/>
    </location>
</feature>
<dbReference type="InterPro" id="IPR014001">
    <property type="entry name" value="Helicase_ATP-bd"/>
</dbReference>
<dbReference type="Pfam" id="PF00271">
    <property type="entry name" value="Helicase_C"/>
    <property type="match status" value="1"/>
</dbReference>
<dbReference type="PANTHER" id="PTHR12131:SF1">
    <property type="entry name" value="ATP-DEPENDENT RNA HELICASE SUPV3L1, MITOCHONDRIAL-RELATED"/>
    <property type="match status" value="1"/>
</dbReference>
<keyword evidence="3 8" id="KW-0347">Helicase</keyword>
<dbReference type="PROSITE" id="PS51192">
    <property type="entry name" value="HELICASE_ATP_BIND_1"/>
    <property type="match status" value="1"/>
</dbReference>
<dbReference type="InterPro" id="IPR001650">
    <property type="entry name" value="Helicase_C-like"/>
</dbReference>
<evidence type="ECO:0000256" key="5">
    <source>
        <dbReference type="SAM" id="Coils"/>
    </source>
</evidence>
<dbReference type="RefSeq" id="WP_161825915.1">
    <property type="nucleotide sequence ID" value="NZ_WVIC01000026.1"/>
</dbReference>
<feature type="coiled-coil region" evidence="5">
    <location>
        <begin position="493"/>
        <end position="523"/>
    </location>
</feature>
<dbReference type="SMART" id="SM01142">
    <property type="entry name" value="DSHCT"/>
    <property type="match status" value="1"/>
</dbReference>
<evidence type="ECO:0000259" key="6">
    <source>
        <dbReference type="PROSITE" id="PS51192"/>
    </source>
</evidence>
<dbReference type="CDD" id="cd18795">
    <property type="entry name" value="SF2_C_Ski2"/>
    <property type="match status" value="1"/>
</dbReference>
<dbReference type="EMBL" id="WVIC01000026">
    <property type="protein sequence ID" value="NCJ07437.1"/>
    <property type="molecule type" value="Genomic_DNA"/>
</dbReference>
<dbReference type="Gene3D" id="1.10.3380.30">
    <property type="match status" value="1"/>
</dbReference>
<accession>A0A8K2A0D6</accession>
<protein>
    <submittedName>
        <fullName evidence="8">DEAD/DEAH box helicase</fullName>
    </submittedName>
</protein>
<dbReference type="InterPro" id="IPR050699">
    <property type="entry name" value="RNA-DNA_Helicase"/>
</dbReference>
<dbReference type="GO" id="GO:0005524">
    <property type="term" value="F:ATP binding"/>
    <property type="evidence" value="ECO:0007669"/>
    <property type="project" value="UniProtKB-KW"/>
</dbReference>
<dbReference type="PANTHER" id="PTHR12131">
    <property type="entry name" value="ATP-DEPENDENT RNA AND DNA HELICASE"/>
    <property type="match status" value="1"/>
</dbReference>
<dbReference type="GO" id="GO:0003676">
    <property type="term" value="F:nucleic acid binding"/>
    <property type="evidence" value="ECO:0007669"/>
    <property type="project" value="InterPro"/>
</dbReference>
<dbReference type="GO" id="GO:0070478">
    <property type="term" value="P:nuclear-transcribed mRNA catabolic process, 3'-5' exonucleolytic nonsense-mediated decay"/>
    <property type="evidence" value="ECO:0007669"/>
    <property type="project" value="TreeGrafter"/>
</dbReference>
<evidence type="ECO:0000256" key="4">
    <source>
        <dbReference type="ARBA" id="ARBA00022840"/>
    </source>
</evidence>
<dbReference type="SUPFAM" id="SSF52540">
    <property type="entry name" value="P-loop containing nucleoside triphosphate hydrolases"/>
    <property type="match status" value="1"/>
</dbReference>
<evidence type="ECO:0000256" key="3">
    <source>
        <dbReference type="ARBA" id="ARBA00022806"/>
    </source>
</evidence>
<keyword evidence="4" id="KW-0067">ATP-binding</keyword>
<feature type="domain" description="Helicase C-terminal" evidence="7">
    <location>
        <begin position="243"/>
        <end position="439"/>
    </location>
</feature>
<reference evidence="8" key="1">
    <citation type="submission" date="2019-12" db="EMBL/GenBank/DDBJ databases">
        <title>High-Quality draft genome sequences of three cyanobacteria isolated from the limestone walls of the Old Cathedral of Coimbra.</title>
        <authorList>
            <person name="Tiago I."/>
            <person name="Soares F."/>
            <person name="Portugal A."/>
        </authorList>
    </citation>
    <scope>NUCLEOTIDE SEQUENCE [LARGE SCALE GENOMIC DNA]</scope>
    <source>
        <strain evidence="8">C</strain>
    </source>
</reference>
<dbReference type="InterPro" id="IPR027417">
    <property type="entry name" value="P-loop_NTPase"/>
</dbReference>
<evidence type="ECO:0000313" key="8">
    <source>
        <dbReference type="EMBL" id="NCJ07437.1"/>
    </source>
</evidence>
<sequence>MSSSLPELSRIFPFPLDDFQQAAIAALNAGQSVVVSAPTGSGKTLIGEYAIHRALAQGRRIFYTTPLKALSNQKLRDFRAQFGHDQVGLLTGDLSVNREAPILVMTTEIFRNILYGTLLDDLSPSLTGVEAVVLDECHYMNDRQRGTVWEESIIYCPAEIQLIALSATIANAAQLADWMSWVHGSTQLIFSDVRPVPLRFEFGNAKGLFPLLNDAQTQIHPQMRRHLPKRTNGRRPYRSDLPDLVTLLAQLQGRQMLPAIYFIFSRRGCDQALQSLSDLTLLSAQEAQEIQARIDAFLADHPDIGRSTHVEALYQGVAAHHAGLLPLWKGFVEELFQQGLIKVVFATETLAAGINMPARTTIISSLSKRTDLGHRLLTPSEFLQMSGRAGRRGMDSLGYVITLQTPFEGAKEAAYLATAGAEPLESQFTPSYGMVLNLLQTHTLEEAQALIERSFGQYLAIQQLAPQKQAIVTLEQEQAQLQAKLSGIDLKALKSYQKLRERLKEEQRLLKTLQTQANEYQGSILAPEAAKAQPGTRLGIKLRGVPGSTLTQPQVAVLMAQLPGSGQLPYLVCLNAENQWHIVACHDVLALDTPISLVVDGTPLPLPANLPRKLGQSHPGDDQSAILAQRLSAVNWEPDPEVWAQFQRLNAVQEQLDQHAAHDSRQRHPQYLRWLRRTQVLESQLRDRRSKLDRQMHLHWQAFLSLVEILQTFEALQSLAPTVLGQVAAAVRGENELWLALALTSGALDALDPQHLASACAALVVEGSRSDSWTRYPLSSPVKATLTQLQPLRRKLIQWQHRHNVVFPVWLDLELVGLVEQWALETSWADLCAHTSLDEGDIVRILRRTLDVLSQIPHLPHLSPDLQKNAQRAKQLLDRFPINELSEDVTA</sequence>
<dbReference type="Gene3D" id="3.40.50.300">
    <property type="entry name" value="P-loop containing nucleotide triphosphate hydrolases"/>
    <property type="match status" value="2"/>
</dbReference>
<dbReference type="InterPro" id="IPR012961">
    <property type="entry name" value="Ski2/MTR4_C"/>
</dbReference>